<evidence type="ECO:0000313" key="2">
    <source>
        <dbReference type="Proteomes" id="UP001396334"/>
    </source>
</evidence>
<dbReference type="InterPro" id="IPR036691">
    <property type="entry name" value="Endo/exonu/phosph_ase_sf"/>
</dbReference>
<comment type="caution">
    <text evidence="1">The sequence shown here is derived from an EMBL/GenBank/DDBJ whole genome shotgun (WGS) entry which is preliminary data.</text>
</comment>
<keyword evidence="2" id="KW-1185">Reference proteome</keyword>
<gene>
    <name evidence="1" type="ORF">V6N11_050917</name>
</gene>
<dbReference type="Proteomes" id="UP001396334">
    <property type="component" value="Unassembled WGS sequence"/>
</dbReference>
<dbReference type="PANTHER" id="PTHR33710:SF71">
    <property type="entry name" value="ENDONUCLEASE_EXONUCLEASE_PHOSPHATASE DOMAIN-CONTAINING PROTEIN"/>
    <property type="match status" value="1"/>
</dbReference>
<protein>
    <submittedName>
        <fullName evidence="1">Uncharacterized protein</fullName>
    </submittedName>
</protein>
<reference evidence="1 2" key="1">
    <citation type="journal article" date="2024" name="G3 (Bethesda)">
        <title>Genome assembly of Hibiscus sabdariffa L. provides insights into metabolisms of medicinal natural products.</title>
        <authorList>
            <person name="Kim T."/>
        </authorList>
    </citation>
    <scope>NUCLEOTIDE SEQUENCE [LARGE SCALE GENOMIC DNA]</scope>
    <source>
        <strain evidence="1">TK-2024</strain>
        <tissue evidence="1">Old leaves</tissue>
    </source>
</reference>
<name>A0ABR1ZPS0_9ROSI</name>
<dbReference type="SUPFAM" id="SSF56219">
    <property type="entry name" value="DNase I-like"/>
    <property type="match status" value="1"/>
</dbReference>
<dbReference type="PANTHER" id="PTHR33710">
    <property type="entry name" value="BNAC02G09200D PROTEIN"/>
    <property type="match status" value="1"/>
</dbReference>
<organism evidence="1 2">
    <name type="scientific">Hibiscus sabdariffa</name>
    <name type="common">roselle</name>
    <dbReference type="NCBI Taxonomy" id="183260"/>
    <lineage>
        <taxon>Eukaryota</taxon>
        <taxon>Viridiplantae</taxon>
        <taxon>Streptophyta</taxon>
        <taxon>Embryophyta</taxon>
        <taxon>Tracheophyta</taxon>
        <taxon>Spermatophyta</taxon>
        <taxon>Magnoliopsida</taxon>
        <taxon>eudicotyledons</taxon>
        <taxon>Gunneridae</taxon>
        <taxon>Pentapetalae</taxon>
        <taxon>rosids</taxon>
        <taxon>malvids</taxon>
        <taxon>Malvales</taxon>
        <taxon>Malvaceae</taxon>
        <taxon>Malvoideae</taxon>
        <taxon>Hibiscus</taxon>
    </lineage>
</organism>
<evidence type="ECO:0000313" key="1">
    <source>
        <dbReference type="EMBL" id="KAK8482669.1"/>
    </source>
</evidence>
<accession>A0ABR1ZPS0</accession>
<sequence length="397" mass="45114">MVSLQWFTVTGTVERVRGGGTGTMERDRIPGNWKMLTESLKRALKLLITEAELSELMCSLIWCKAVKDLEDFADSLWWVNPSSCLSLKHISRENIAFPLPDQMFFGFFGVVKLNAPHAPVENPFSSSPESPTDLVFLLSIRSGLLLELLDSELFFTLVQADGHRREDGALERSGVQRRWWVFFAWFRRQRGSSIEDVIQQRRIPTLLVGFGSVFFLLCRVTGNKESFRALSNSIRKFQPDIVFLSETKQKMRYLEKIKMKMKLEHSFYVEPTGLAGGLSLCWSKDIKINFLGSRRGSSGVHEKSEKGPWRQMGLIDMPILGGAFTWSNQRSDDEAILEKLDRVLCSLEWNILFPKVVAMLDIAIASDYAMRRIAHRPSKAAGSRYHSLGILIDLVAS</sequence>
<dbReference type="EMBL" id="JBBPBN010000750">
    <property type="protein sequence ID" value="KAK8482669.1"/>
    <property type="molecule type" value="Genomic_DNA"/>
</dbReference>
<proteinExistence type="predicted"/>